<dbReference type="EMBL" id="BRYA01000054">
    <property type="protein sequence ID" value="GMI35457.1"/>
    <property type="molecule type" value="Genomic_DNA"/>
</dbReference>
<name>A0A9W7G7H3_9STRA</name>
<dbReference type="AlphaFoldDB" id="A0A9W7G7H3"/>
<gene>
    <name evidence="1" type="ORF">TrCOL_g6372</name>
</gene>
<evidence type="ECO:0000313" key="2">
    <source>
        <dbReference type="Proteomes" id="UP001165065"/>
    </source>
</evidence>
<comment type="caution">
    <text evidence="1">The sequence shown here is derived from an EMBL/GenBank/DDBJ whole genome shotgun (WGS) entry which is preliminary data.</text>
</comment>
<dbReference type="Proteomes" id="UP001165065">
    <property type="component" value="Unassembled WGS sequence"/>
</dbReference>
<keyword evidence="2" id="KW-1185">Reference proteome</keyword>
<reference evidence="2" key="1">
    <citation type="journal article" date="2023" name="Commun. Biol.">
        <title>Genome analysis of Parmales, the sister group of diatoms, reveals the evolutionary specialization of diatoms from phago-mixotrophs to photoautotrophs.</title>
        <authorList>
            <person name="Ban H."/>
            <person name="Sato S."/>
            <person name="Yoshikawa S."/>
            <person name="Yamada K."/>
            <person name="Nakamura Y."/>
            <person name="Ichinomiya M."/>
            <person name="Sato N."/>
            <person name="Blanc-Mathieu R."/>
            <person name="Endo H."/>
            <person name="Kuwata A."/>
            <person name="Ogata H."/>
        </authorList>
    </citation>
    <scope>NUCLEOTIDE SEQUENCE [LARGE SCALE GENOMIC DNA]</scope>
</reference>
<dbReference type="OrthoDB" id="436389at2759"/>
<evidence type="ECO:0000313" key="1">
    <source>
        <dbReference type="EMBL" id="GMI35457.1"/>
    </source>
</evidence>
<protein>
    <submittedName>
        <fullName evidence="1">Uncharacterized protein</fullName>
    </submittedName>
</protein>
<sequence length="377" mass="41958">MLNISEIGELERRYLTRLRLNDTDLPADKFDRRTCVQRNSVIDERKAKKIQQIKNRINDAVARIYATVLPLAKMEEYTSLILDGREGKTTAALQKYTPTLPSSILSPNVSVESASALKEAGVSAWAGRVEDFLKFMEQRPLLSLIYLDHTGAFPPRHWQVRRSFQFLASSGGVIAFTFSTRSGRWLDEDNKEVLAPPPLSTWGGAEAVYALISSCQRACVDLGWEMVGDEDLEESLGLQSYELNPPRPHPLAILSSALADWAVKAGREAQGDDRSKIHAIKAAEAASRVLLGKTVLGVVWTTTSTEAAKERRRPSQVMTESGGISDNDVKRLIRVARDVGLTLPESSADSRNFKGVVRVYPEQMMWCCLKVKKKLLL</sequence>
<accession>A0A9W7G7H3</accession>
<proteinExistence type="predicted"/>
<organism evidence="1 2">
    <name type="scientific">Triparma columacea</name>
    <dbReference type="NCBI Taxonomy" id="722753"/>
    <lineage>
        <taxon>Eukaryota</taxon>
        <taxon>Sar</taxon>
        <taxon>Stramenopiles</taxon>
        <taxon>Ochrophyta</taxon>
        <taxon>Bolidophyceae</taxon>
        <taxon>Parmales</taxon>
        <taxon>Triparmaceae</taxon>
        <taxon>Triparma</taxon>
    </lineage>
</organism>